<evidence type="ECO:0000256" key="4">
    <source>
        <dbReference type="SAM" id="SignalP"/>
    </source>
</evidence>
<dbReference type="GO" id="GO:0004065">
    <property type="term" value="F:arylsulfatase activity"/>
    <property type="evidence" value="ECO:0007669"/>
    <property type="project" value="UniProtKB-EC"/>
</dbReference>
<accession>A9LGY5</accession>
<feature type="region of interest" description="Disordered" evidence="3">
    <location>
        <begin position="534"/>
        <end position="560"/>
    </location>
</feature>
<sequence length="560" mass="62899">MRLLFLHLPLSILALLFATPPNVVAEKPNIIFILADDSGFSDLGCYGSEIETPNLDGLAQNGLLFTQFYNTGRCWPTRAALMSGYYPQMVHRDKLPNLKNILAGNRGERQPWARLLPDFLKPLGYRNYHSGKWHIDGKVLAAGFDRSLDMRNQGNFFTAKGNTINDQPVKIKSNEKGYYATTANADHAIACLQEHAEKHADQPVFHYIAFIAPHFPLHAKPDDIQKYANKYVAGWDQMRADRYQRQLDRKLHNTTLSKLEPDVGPPYHFPDAFEKLGSGEINYPADWADLTAAQKNFQATKMAIHAAMVDRMDHEIGRILEQLKTMQVFDNTLIFFASDNGASAEIMVRNGGHDPLAPAGSAASYLCLGPGFSSACNTPFRRHKTWVHEGGISTPLIAHWPAGIAARGELRRTPSHVIDIVPTILDVLEIKKPESWKGVSIPPAPGKSLLPAFSEDLTIQRDSLWWFHEGNRAIRVGDFKLVAAKNNPWELYDLSDDRAESNNLITHYPAKAADLKEQWEEQLRQISEIAILTRQKKKSEKKGESKNRSSKTSQTPSFNK</sequence>
<dbReference type="AlphaFoldDB" id="A9LGY5"/>
<reference evidence="6" key="1">
    <citation type="journal article" date="2007" name="ISME J.">
        <title>Fosmids of novel marine Planctomycetes from the Namibian and Oregon coast upwelling systems and their cross-comparison with planctomycete genomes.</title>
        <authorList>
            <person name="Woebken D."/>
            <person name="Teeling H."/>
            <person name="Wecker P."/>
            <person name="Dumitriu A."/>
            <person name="Kostadinov I."/>
            <person name="DeLong E.F."/>
            <person name="Amann R."/>
            <person name="Gloeckner F.O."/>
        </authorList>
    </citation>
    <scope>NUCLEOTIDE SEQUENCE</scope>
</reference>
<dbReference type="InterPro" id="IPR000917">
    <property type="entry name" value="Sulfatase_N"/>
</dbReference>
<dbReference type="EC" id="3.1.6.1" evidence="6"/>
<name>A9LGY5_9BACT</name>
<dbReference type="InterPro" id="IPR050738">
    <property type="entry name" value="Sulfatase"/>
</dbReference>
<dbReference type="Pfam" id="PF00884">
    <property type="entry name" value="Sulfatase"/>
    <property type="match status" value="1"/>
</dbReference>
<dbReference type="Gene3D" id="3.30.1120.10">
    <property type="match status" value="1"/>
</dbReference>
<feature type="chain" id="PRO_5002740782" evidence="4">
    <location>
        <begin position="26"/>
        <end position="560"/>
    </location>
</feature>
<keyword evidence="4" id="KW-0732">Signal</keyword>
<dbReference type="PANTHER" id="PTHR42693:SF53">
    <property type="entry name" value="ENDO-4-O-SULFATASE"/>
    <property type="match status" value="1"/>
</dbReference>
<evidence type="ECO:0000313" key="6">
    <source>
        <dbReference type="EMBL" id="ABX10674.1"/>
    </source>
</evidence>
<evidence type="ECO:0000256" key="1">
    <source>
        <dbReference type="ARBA" id="ARBA00008779"/>
    </source>
</evidence>
<feature type="domain" description="Sulfatase N-terminal" evidence="5">
    <location>
        <begin position="28"/>
        <end position="429"/>
    </location>
</feature>
<evidence type="ECO:0000256" key="2">
    <source>
        <dbReference type="ARBA" id="ARBA00022801"/>
    </source>
</evidence>
<keyword evidence="2 6" id="KW-0378">Hydrolase</keyword>
<dbReference type="SUPFAM" id="SSF53649">
    <property type="entry name" value="Alkaline phosphatase-like"/>
    <property type="match status" value="1"/>
</dbReference>
<evidence type="ECO:0000256" key="3">
    <source>
        <dbReference type="SAM" id="MobiDB-lite"/>
    </source>
</evidence>
<gene>
    <name evidence="6" type="primary">atsA</name>
    <name evidence="6" type="ORF">6FN_6</name>
</gene>
<dbReference type="EMBL" id="EF591887">
    <property type="protein sequence ID" value="ABX10674.1"/>
    <property type="molecule type" value="Genomic_DNA"/>
</dbReference>
<organism evidence="6">
    <name type="scientific">uncultured planctomycete 6FN</name>
    <dbReference type="NCBI Taxonomy" id="455068"/>
    <lineage>
        <taxon>Bacteria</taxon>
        <taxon>Pseudomonadati</taxon>
        <taxon>Planctomycetota</taxon>
        <taxon>Planctomycetia</taxon>
        <taxon>Planctomycetales</taxon>
        <taxon>environmental samples</taxon>
    </lineage>
</organism>
<feature type="signal peptide" evidence="4">
    <location>
        <begin position="1"/>
        <end position="25"/>
    </location>
</feature>
<dbReference type="CDD" id="cd16025">
    <property type="entry name" value="PAS_like"/>
    <property type="match status" value="1"/>
</dbReference>
<dbReference type="PANTHER" id="PTHR42693">
    <property type="entry name" value="ARYLSULFATASE FAMILY MEMBER"/>
    <property type="match status" value="1"/>
</dbReference>
<dbReference type="InterPro" id="IPR017850">
    <property type="entry name" value="Alkaline_phosphatase_core_sf"/>
</dbReference>
<protein>
    <submittedName>
        <fullName evidence="6">Secreted arylsulfatase</fullName>
        <ecNumber evidence="6">3.1.6.1</ecNumber>
    </submittedName>
</protein>
<dbReference type="Gene3D" id="3.40.720.10">
    <property type="entry name" value="Alkaline Phosphatase, subunit A"/>
    <property type="match status" value="1"/>
</dbReference>
<proteinExistence type="inferred from homology"/>
<evidence type="ECO:0000259" key="5">
    <source>
        <dbReference type="Pfam" id="PF00884"/>
    </source>
</evidence>
<comment type="similarity">
    <text evidence="1">Belongs to the sulfatase family.</text>
</comment>